<evidence type="ECO:0000256" key="8">
    <source>
        <dbReference type="ARBA" id="ARBA00022842"/>
    </source>
</evidence>
<protein>
    <recommendedName>
        <fullName evidence="3 11">FAD:protein FMN transferase</fullName>
        <ecNumber evidence="2 11">2.7.1.180</ecNumber>
    </recommendedName>
    <alternativeName>
        <fullName evidence="9 11">Flavin transferase</fullName>
    </alternativeName>
</protein>
<comment type="similarity">
    <text evidence="11">Belongs to the ApbE family.</text>
</comment>
<accession>A0ABS0SBZ6</accession>
<evidence type="ECO:0000256" key="12">
    <source>
        <dbReference type="SAM" id="SignalP"/>
    </source>
</evidence>
<dbReference type="GO" id="GO:0016740">
    <property type="term" value="F:transferase activity"/>
    <property type="evidence" value="ECO:0007669"/>
    <property type="project" value="UniProtKB-KW"/>
</dbReference>
<dbReference type="EMBL" id="JADGMQ010000005">
    <property type="protein sequence ID" value="MBI1620820.1"/>
    <property type="molecule type" value="Genomic_DNA"/>
</dbReference>
<dbReference type="PIRSF" id="PIRSF006268">
    <property type="entry name" value="ApbE"/>
    <property type="match status" value="1"/>
</dbReference>
<reference evidence="13 14" key="1">
    <citation type="submission" date="2020-10" db="EMBL/GenBank/DDBJ databases">
        <title>Aquamicrobium zhengzhouensis sp. nov., a exopolysaccharide producing bacterium isolated from farmland soil.</title>
        <authorList>
            <person name="Wang X."/>
        </authorList>
    </citation>
    <scope>NUCLEOTIDE SEQUENCE [LARGE SCALE GENOMIC DNA]</scope>
    <source>
        <strain evidence="14">cd-1</strain>
    </source>
</reference>
<evidence type="ECO:0000256" key="9">
    <source>
        <dbReference type="ARBA" id="ARBA00031306"/>
    </source>
</evidence>
<evidence type="ECO:0000256" key="4">
    <source>
        <dbReference type="ARBA" id="ARBA00022630"/>
    </source>
</evidence>
<keyword evidence="4 11" id="KW-0285">Flavoprotein</keyword>
<dbReference type="Gene3D" id="3.10.520.10">
    <property type="entry name" value="ApbE-like domains"/>
    <property type="match status" value="1"/>
</dbReference>
<sequence>MSHHRPTRRQILAGATAASALLAAPTIARSAPPVIRIGGPAFGTRWNLTIQPHADTERLAAVVSDIVGHVDRLMSPWRTDSVISDFNRRQDTSWVKVGNEIASVMDSCLTVHHQSGGAFDAAVGPLVARYGFGPISASPAPAEAVFDVLGDALAKSHPALTADLCGVAKGYALDQIISAISEEGERNFVLDLGGEISARGLHPEGRHWQVALEDPRPGRDGAAEIVGLAGLSIATSGDKQNSYAGGQRRFSHIIDPRKAAPVDAATASVSVIAESGMLADAWATALMAAGAAGPAIAERNNIDALFLLREGEGLRRIAVGRFDDHLA</sequence>
<evidence type="ECO:0000256" key="1">
    <source>
        <dbReference type="ARBA" id="ARBA00001946"/>
    </source>
</evidence>
<evidence type="ECO:0000313" key="14">
    <source>
        <dbReference type="Proteomes" id="UP000601789"/>
    </source>
</evidence>
<dbReference type="PROSITE" id="PS51318">
    <property type="entry name" value="TAT"/>
    <property type="match status" value="1"/>
</dbReference>
<dbReference type="RefSeq" id="WP_198476239.1">
    <property type="nucleotide sequence ID" value="NZ_JADGMQ010000005.1"/>
</dbReference>
<dbReference type="SUPFAM" id="SSF143631">
    <property type="entry name" value="ApbE-like"/>
    <property type="match status" value="1"/>
</dbReference>
<keyword evidence="6 11" id="KW-0479">Metal-binding</keyword>
<evidence type="ECO:0000256" key="7">
    <source>
        <dbReference type="ARBA" id="ARBA00022827"/>
    </source>
</evidence>
<evidence type="ECO:0000256" key="6">
    <source>
        <dbReference type="ARBA" id="ARBA00022723"/>
    </source>
</evidence>
<evidence type="ECO:0000256" key="10">
    <source>
        <dbReference type="ARBA" id="ARBA00048540"/>
    </source>
</evidence>
<comment type="caution">
    <text evidence="13">The sequence shown here is derived from an EMBL/GenBank/DDBJ whole genome shotgun (WGS) entry which is preliminary data.</text>
</comment>
<dbReference type="EC" id="2.7.1.180" evidence="2 11"/>
<dbReference type="InterPro" id="IPR003374">
    <property type="entry name" value="ApbE-like_sf"/>
</dbReference>
<keyword evidence="12" id="KW-0732">Signal</keyword>
<name>A0ABS0SBZ6_9HYPH</name>
<proteinExistence type="inferred from homology"/>
<organism evidence="13 14">
    <name type="scientific">Aquamicrobium zhengzhouense</name>
    <dbReference type="NCBI Taxonomy" id="2781738"/>
    <lineage>
        <taxon>Bacteria</taxon>
        <taxon>Pseudomonadati</taxon>
        <taxon>Pseudomonadota</taxon>
        <taxon>Alphaproteobacteria</taxon>
        <taxon>Hyphomicrobiales</taxon>
        <taxon>Phyllobacteriaceae</taxon>
        <taxon>Aquamicrobium</taxon>
    </lineage>
</organism>
<feature type="chain" id="PRO_5047250065" description="FAD:protein FMN transferase" evidence="12">
    <location>
        <begin position="31"/>
        <end position="327"/>
    </location>
</feature>
<evidence type="ECO:0000256" key="11">
    <source>
        <dbReference type="PIRNR" id="PIRNR006268"/>
    </source>
</evidence>
<dbReference type="InterPro" id="IPR006311">
    <property type="entry name" value="TAT_signal"/>
</dbReference>
<dbReference type="PANTHER" id="PTHR30040">
    <property type="entry name" value="THIAMINE BIOSYNTHESIS LIPOPROTEIN APBE"/>
    <property type="match status" value="1"/>
</dbReference>
<keyword evidence="8 11" id="KW-0460">Magnesium</keyword>
<keyword evidence="7 11" id="KW-0274">FAD</keyword>
<evidence type="ECO:0000256" key="2">
    <source>
        <dbReference type="ARBA" id="ARBA00011955"/>
    </source>
</evidence>
<keyword evidence="14" id="KW-1185">Reference proteome</keyword>
<dbReference type="InterPro" id="IPR024932">
    <property type="entry name" value="ApbE"/>
</dbReference>
<dbReference type="Proteomes" id="UP000601789">
    <property type="component" value="Unassembled WGS sequence"/>
</dbReference>
<keyword evidence="5 11" id="KW-0808">Transferase</keyword>
<gene>
    <name evidence="13" type="ORF">IOD40_09130</name>
</gene>
<evidence type="ECO:0000313" key="13">
    <source>
        <dbReference type="EMBL" id="MBI1620820.1"/>
    </source>
</evidence>
<comment type="catalytic activity">
    <reaction evidence="10 11">
        <text>L-threonyl-[protein] + FAD = FMN-L-threonyl-[protein] + AMP + H(+)</text>
        <dbReference type="Rhea" id="RHEA:36847"/>
        <dbReference type="Rhea" id="RHEA-COMP:11060"/>
        <dbReference type="Rhea" id="RHEA-COMP:11061"/>
        <dbReference type="ChEBI" id="CHEBI:15378"/>
        <dbReference type="ChEBI" id="CHEBI:30013"/>
        <dbReference type="ChEBI" id="CHEBI:57692"/>
        <dbReference type="ChEBI" id="CHEBI:74257"/>
        <dbReference type="ChEBI" id="CHEBI:456215"/>
        <dbReference type="EC" id="2.7.1.180"/>
    </reaction>
</comment>
<dbReference type="Pfam" id="PF02424">
    <property type="entry name" value="ApbE"/>
    <property type="match status" value="1"/>
</dbReference>
<dbReference type="PANTHER" id="PTHR30040:SF2">
    <property type="entry name" value="FAD:PROTEIN FMN TRANSFERASE"/>
    <property type="match status" value="1"/>
</dbReference>
<evidence type="ECO:0000256" key="3">
    <source>
        <dbReference type="ARBA" id="ARBA00016337"/>
    </source>
</evidence>
<comment type="cofactor">
    <cofactor evidence="1">
        <name>Mg(2+)</name>
        <dbReference type="ChEBI" id="CHEBI:18420"/>
    </cofactor>
</comment>
<feature type="signal peptide" evidence="12">
    <location>
        <begin position="1"/>
        <end position="30"/>
    </location>
</feature>
<evidence type="ECO:0000256" key="5">
    <source>
        <dbReference type="ARBA" id="ARBA00022679"/>
    </source>
</evidence>